<dbReference type="OrthoDB" id="10045710at2759"/>
<dbReference type="SUPFAM" id="SSF47473">
    <property type="entry name" value="EF-hand"/>
    <property type="match status" value="1"/>
</dbReference>
<dbReference type="PANTHER" id="PTHR11216:SF174">
    <property type="entry name" value="GH06923P"/>
    <property type="match status" value="1"/>
</dbReference>
<name>A0A0V1CV35_TRIBR</name>
<dbReference type="SMART" id="SM00027">
    <property type="entry name" value="EH"/>
    <property type="match status" value="1"/>
</dbReference>
<dbReference type="PROSITE" id="PS50031">
    <property type="entry name" value="EH"/>
    <property type="match status" value="1"/>
</dbReference>
<dbReference type="SMART" id="SM00054">
    <property type="entry name" value="EFh"/>
    <property type="match status" value="1"/>
</dbReference>
<evidence type="ECO:0000256" key="1">
    <source>
        <dbReference type="ARBA" id="ARBA00022837"/>
    </source>
</evidence>
<dbReference type="GO" id="GO:0016197">
    <property type="term" value="P:endosomal transport"/>
    <property type="evidence" value="ECO:0007669"/>
    <property type="project" value="TreeGrafter"/>
</dbReference>
<feature type="domain" description="EH" evidence="3">
    <location>
        <begin position="159"/>
        <end position="240"/>
    </location>
</feature>
<feature type="compositionally biased region" description="Polar residues" evidence="2">
    <location>
        <begin position="339"/>
        <end position="354"/>
    </location>
</feature>
<dbReference type="GO" id="GO:0005509">
    <property type="term" value="F:calcium ion binding"/>
    <property type="evidence" value="ECO:0007669"/>
    <property type="project" value="InterPro"/>
</dbReference>
<accession>A0A0V1CV35</accession>
<keyword evidence="1" id="KW-0106">Calcium</keyword>
<evidence type="ECO:0000259" key="4">
    <source>
        <dbReference type="PROSITE" id="PS50222"/>
    </source>
</evidence>
<dbReference type="InterPro" id="IPR011992">
    <property type="entry name" value="EF-hand-dom_pair"/>
</dbReference>
<dbReference type="GO" id="GO:0005886">
    <property type="term" value="C:plasma membrane"/>
    <property type="evidence" value="ECO:0007669"/>
    <property type="project" value="TreeGrafter"/>
</dbReference>
<comment type="caution">
    <text evidence="5">The sequence shown here is derived from an EMBL/GenBank/DDBJ whole genome shotgun (WGS) entry which is preliminary data.</text>
</comment>
<dbReference type="Proteomes" id="UP000054653">
    <property type="component" value="Unassembled WGS sequence"/>
</dbReference>
<feature type="non-terminal residue" evidence="5">
    <location>
        <position position="1"/>
    </location>
</feature>
<dbReference type="InterPro" id="IPR002048">
    <property type="entry name" value="EF_hand_dom"/>
</dbReference>
<feature type="compositionally biased region" description="Pro residues" evidence="2">
    <location>
        <begin position="359"/>
        <end position="370"/>
    </location>
</feature>
<dbReference type="GO" id="GO:0006897">
    <property type="term" value="P:endocytosis"/>
    <property type="evidence" value="ECO:0007669"/>
    <property type="project" value="TreeGrafter"/>
</dbReference>
<reference evidence="5 6" key="1">
    <citation type="submission" date="2015-01" db="EMBL/GenBank/DDBJ databases">
        <title>Evolution of Trichinella species and genotypes.</title>
        <authorList>
            <person name="Korhonen P.K."/>
            <person name="Edoardo P."/>
            <person name="Giuseppe L.R."/>
            <person name="Gasser R.B."/>
        </authorList>
    </citation>
    <scope>NUCLEOTIDE SEQUENCE [LARGE SCALE GENOMIC DNA]</scope>
    <source>
        <strain evidence="5">ISS120</strain>
    </source>
</reference>
<gene>
    <name evidence="5" type="primary">PAN1</name>
    <name evidence="5" type="ORF">T03_10567</name>
</gene>
<protein>
    <submittedName>
        <fullName evidence="5">Actin cytoskeleton-regulatory complex protein PAN1</fullName>
    </submittedName>
</protein>
<feature type="domain" description="EF-hand" evidence="4">
    <location>
        <begin position="190"/>
        <end position="225"/>
    </location>
</feature>
<evidence type="ECO:0000259" key="3">
    <source>
        <dbReference type="PROSITE" id="PS50031"/>
    </source>
</evidence>
<dbReference type="Pfam" id="PF12763">
    <property type="entry name" value="EH"/>
    <property type="match status" value="1"/>
</dbReference>
<dbReference type="Gene3D" id="1.10.238.10">
    <property type="entry name" value="EF-hand"/>
    <property type="match status" value="1"/>
</dbReference>
<dbReference type="PANTHER" id="PTHR11216">
    <property type="entry name" value="EH DOMAIN"/>
    <property type="match status" value="1"/>
</dbReference>
<proteinExistence type="predicted"/>
<feature type="compositionally biased region" description="Low complexity" evidence="2">
    <location>
        <begin position="426"/>
        <end position="450"/>
    </location>
</feature>
<feature type="region of interest" description="Disordered" evidence="2">
    <location>
        <begin position="337"/>
        <end position="375"/>
    </location>
</feature>
<dbReference type="InterPro" id="IPR000261">
    <property type="entry name" value="EH_dom"/>
</dbReference>
<dbReference type="EMBL" id="JYDI01000092">
    <property type="protein sequence ID" value="KRY53146.1"/>
    <property type="molecule type" value="Genomic_DNA"/>
</dbReference>
<keyword evidence="6" id="KW-1185">Reference proteome</keyword>
<dbReference type="PROSITE" id="PS50222">
    <property type="entry name" value="EF_HAND_2"/>
    <property type="match status" value="1"/>
</dbReference>
<feature type="compositionally biased region" description="Low complexity" evidence="2">
    <location>
        <begin position="73"/>
        <end position="95"/>
    </location>
</feature>
<dbReference type="InterPro" id="IPR018247">
    <property type="entry name" value="EF_Hand_1_Ca_BS"/>
</dbReference>
<evidence type="ECO:0000313" key="6">
    <source>
        <dbReference type="Proteomes" id="UP000054653"/>
    </source>
</evidence>
<organism evidence="5 6">
    <name type="scientific">Trichinella britovi</name>
    <name type="common">Parasitic roundworm</name>
    <dbReference type="NCBI Taxonomy" id="45882"/>
    <lineage>
        <taxon>Eukaryota</taxon>
        <taxon>Metazoa</taxon>
        <taxon>Ecdysozoa</taxon>
        <taxon>Nematoda</taxon>
        <taxon>Enoplea</taxon>
        <taxon>Dorylaimia</taxon>
        <taxon>Trichinellida</taxon>
        <taxon>Trichinellidae</taxon>
        <taxon>Trichinella</taxon>
    </lineage>
</organism>
<evidence type="ECO:0000256" key="2">
    <source>
        <dbReference type="SAM" id="MobiDB-lite"/>
    </source>
</evidence>
<dbReference type="PROSITE" id="PS00018">
    <property type="entry name" value="EF_HAND_1"/>
    <property type="match status" value="1"/>
</dbReference>
<feature type="region of interest" description="Disordered" evidence="2">
    <location>
        <begin position="73"/>
        <end position="121"/>
    </location>
</feature>
<sequence>LLVFCSTYSYSSSMAQIVSVGPPQKPSSSIPAWSTSSGERSSRAVIQPVVFVDHPSMNARMDVEKVNVQPAASVAVPSRSKSPVSSSLHSSSLRSPHSDSKWTSFDESEEETSSIEHLSVSEQQGLLQLPEDGTSEGDDSVEESFIITPSLRDYYTVCFNQLLEKTQRCNTGALRGQDAGVFEFFLKSKLTRSELGRIWKLADVNEDGYLNLDEFCVAMHLVVRRVKGNFPIPESLPPLLALIPTPPRNATPVDEAIDKRWAKFGERAVAFDEPSIHRVTDGPDSPFLKDFTNALMLSNEQGSRLAYPVACRVSPDVGDHGTGRSLPNACSKKPHLYHYQQQQHSVNTSRTVVMSPQAPKGPPPKPPPRPVGNRHVRSASLDLTKSSRAPPTAPAPQLPRACLQRDSCAQTDLSVVMSSQHHSTVSVSSSSYASSSSATTTGTTTATTTTKLQQQSLPQRASASPSTRHIIGFRQQPLAPPPPITAASTAALSTTIPIAAASTIVSSAAAATTTTATTTTTTTTTSTTTTTGAVVTATPFHGSDANAHSGSSTEPTDWKFRCEQISQMNATLEHELKQLTEYRIGLELKVNSTSSAKHIGAKNQLIKNGKYKKKKKTLVK</sequence>
<dbReference type="CDD" id="cd00052">
    <property type="entry name" value="EH"/>
    <property type="match status" value="1"/>
</dbReference>
<feature type="compositionally biased region" description="Polar residues" evidence="2">
    <location>
        <begin position="451"/>
        <end position="466"/>
    </location>
</feature>
<dbReference type="AlphaFoldDB" id="A0A0V1CV35"/>
<evidence type="ECO:0000313" key="5">
    <source>
        <dbReference type="EMBL" id="KRY53146.1"/>
    </source>
</evidence>
<dbReference type="GO" id="GO:0005737">
    <property type="term" value="C:cytoplasm"/>
    <property type="evidence" value="ECO:0007669"/>
    <property type="project" value="TreeGrafter"/>
</dbReference>
<feature type="region of interest" description="Disordered" evidence="2">
    <location>
        <begin position="426"/>
        <end position="466"/>
    </location>
</feature>